<evidence type="ECO:0008006" key="3">
    <source>
        <dbReference type="Google" id="ProtNLM"/>
    </source>
</evidence>
<reference evidence="1 2" key="1">
    <citation type="submission" date="2021-06" db="EMBL/GenBank/DDBJ databases">
        <title>Caerostris darwini draft genome.</title>
        <authorList>
            <person name="Kono N."/>
            <person name="Arakawa K."/>
        </authorList>
    </citation>
    <scope>NUCLEOTIDE SEQUENCE [LARGE SCALE GENOMIC DNA]</scope>
</reference>
<protein>
    <recommendedName>
        <fullName evidence="3">RNase H type-1 domain-containing protein</fullName>
    </recommendedName>
</protein>
<dbReference type="EMBL" id="BPLQ01015703">
    <property type="protein sequence ID" value="GIY89924.1"/>
    <property type="molecule type" value="Genomic_DNA"/>
</dbReference>
<dbReference type="Proteomes" id="UP001054837">
    <property type="component" value="Unassembled WGS sequence"/>
</dbReference>
<name>A0AAV4X7T6_9ARAC</name>
<evidence type="ECO:0000313" key="2">
    <source>
        <dbReference type="Proteomes" id="UP001054837"/>
    </source>
</evidence>
<gene>
    <name evidence="1" type="ORF">CDAR_554011</name>
</gene>
<sequence length="179" mass="19800">MAISALSNNSPTDSPVTVLAELLTIGWALHLQRVPCHVGVSGNERIDIIAKCGAESNQPEFPLTLRTACTHRQLHQQSLKDLSRNKKCKCLATGCRILMHLEHTELLHVFVLQPAMTTCRHTSTALVWFRMGSAHYVGSLILTATACGTAIWNLSICLMTSLHATRRLGVVWLNSHRRV</sequence>
<keyword evidence="2" id="KW-1185">Reference proteome</keyword>
<comment type="caution">
    <text evidence="1">The sequence shown here is derived from an EMBL/GenBank/DDBJ whole genome shotgun (WGS) entry which is preliminary data.</text>
</comment>
<accession>A0AAV4X7T6</accession>
<organism evidence="1 2">
    <name type="scientific">Caerostris darwini</name>
    <dbReference type="NCBI Taxonomy" id="1538125"/>
    <lineage>
        <taxon>Eukaryota</taxon>
        <taxon>Metazoa</taxon>
        <taxon>Ecdysozoa</taxon>
        <taxon>Arthropoda</taxon>
        <taxon>Chelicerata</taxon>
        <taxon>Arachnida</taxon>
        <taxon>Araneae</taxon>
        <taxon>Araneomorphae</taxon>
        <taxon>Entelegynae</taxon>
        <taxon>Araneoidea</taxon>
        <taxon>Araneidae</taxon>
        <taxon>Caerostris</taxon>
    </lineage>
</organism>
<proteinExistence type="predicted"/>
<evidence type="ECO:0000313" key="1">
    <source>
        <dbReference type="EMBL" id="GIY89924.1"/>
    </source>
</evidence>
<dbReference type="AlphaFoldDB" id="A0AAV4X7T6"/>